<evidence type="ECO:0000313" key="3">
    <source>
        <dbReference type="WBParaSite" id="TCLT_0001060301-mRNA-1"/>
    </source>
</evidence>
<proteinExistence type="predicted"/>
<sequence length="81" mass="9258">MESSSISALKAMLATDNIPEGQFSIRRQHCSVAQPQSILQYPTTADNFFRFNSCYNNTTERYLLAIPELEVRFVPLWLSAK</sequence>
<dbReference type="OrthoDB" id="5866604at2759"/>
<reference evidence="1 2" key="2">
    <citation type="submission" date="2018-11" db="EMBL/GenBank/DDBJ databases">
        <authorList>
            <consortium name="Pathogen Informatics"/>
        </authorList>
    </citation>
    <scope>NUCLEOTIDE SEQUENCE [LARGE SCALE GENOMIC DNA]</scope>
</reference>
<dbReference type="AlphaFoldDB" id="A0A0N5DBN6"/>
<organism evidence="3">
    <name type="scientific">Thelazia callipaeda</name>
    <name type="common">Oriental eyeworm</name>
    <name type="synonym">Parasitic nematode</name>
    <dbReference type="NCBI Taxonomy" id="103827"/>
    <lineage>
        <taxon>Eukaryota</taxon>
        <taxon>Metazoa</taxon>
        <taxon>Ecdysozoa</taxon>
        <taxon>Nematoda</taxon>
        <taxon>Chromadorea</taxon>
        <taxon>Rhabditida</taxon>
        <taxon>Spirurina</taxon>
        <taxon>Spiruromorpha</taxon>
        <taxon>Thelazioidea</taxon>
        <taxon>Thelaziidae</taxon>
        <taxon>Thelazia</taxon>
    </lineage>
</organism>
<gene>
    <name evidence="1" type="ORF">TCLT_LOCUS10587</name>
</gene>
<evidence type="ECO:0000313" key="1">
    <source>
        <dbReference type="EMBL" id="VDN08291.1"/>
    </source>
</evidence>
<dbReference type="EMBL" id="UYYF01005196">
    <property type="protein sequence ID" value="VDN08291.1"/>
    <property type="molecule type" value="Genomic_DNA"/>
</dbReference>
<name>A0A0N5DBN6_THECL</name>
<evidence type="ECO:0000313" key="2">
    <source>
        <dbReference type="Proteomes" id="UP000276776"/>
    </source>
</evidence>
<reference evidence="3" key="1">
    <citation type="submission" date="2017-02" db="UniProtKB">
        <authorList>
            <consortium name="WormBaseParasite"/>
        </authorList>
    </citation>
    <scope>IDENTIFICATION</scope>
</reference>
<keyword evidence="2" id="KW-1185">Reference proteome</keyword>
<protein>
    <submittedName>
        <fullName evidence="3">Ovule protein</fullName>
    </submittedName>
</protein>
<dbReference type="Proteomes" id="UP000276776">
    <property type="component" value="Unassembled WGS sequence"/>
</dbReference>
<dbReference type="WBParaSite" id="TCLT_0001060301-mRNA-1">
    <property type="protein sequence ID" value="TCLT_0001060301-mRNA-1"/>
    <property type="gene ID" value="TCLT_0001060301"/>
</dbReference>
<accession>A0A0N5DBN6</accession>